<evidence type="ECO:0000256" key="1">
    <source>
        <dbReference type="SAM" id="MobiDB-lite"/>
    </source>
</evidence>
<dbReference type="Proteomes" id="UP000315295">
    <property type="component" value="Unassembled WGS sequence"/>
</dbReference>
<dbReference type="AlphaFoldDB" id="A0A540K5N0"/>
<comment type="caution">
    <text evidence="2">The sequence shown here is derived from an EMBL/GenBank/DDBJ whole genome shotgun (WGS) entry which is preliminary data.</text>
</comment>
<feature type="region of interest" description="Disordered" evidence="1">
    <location>
        <begin position="39"/>
        <end position="62"/>
    </location>
</feature>
<gene>
    <name evidence="2" type="ORF">C1H46_044948</name>
</gene>
<evidence type="ECO:0000313" key="2">
    <source>
        <dbReference type="EMBL" id="TQD69520.1"/>
    </source>
</evidence>
<proteinExistence type="predicted"/>
<accession>A0A540K5N0</accession>
<name>A0A540K5N0_MALBA</name>
<keyword evidence="3" id="KW-1185">Reference proteome</keyword>
<protein>
    <submittedName>
        <fullName evidence="2">Uncharacterized protein</fullName>
    </submittedName>
</protein>
<organism evidence="2 3">
    <name type="scientific">Malus baccata</name>
    <name type="common">Siberian crab apple</name>
    <name type="synonym">Pyrus baccata</name>
    <dbReference type="NCBI Taxonomy" id="106549"/>
    <lineage>
        <taxon>Eukaryota</taxon>
        <taxon>Viridiplantae</taxon>
        <taxon>Streptophyta</taxon>
        <taxon>Embryophyta</taxon>
        <taxon>Tracheophyta</taxon>
        <taxon>Spermatophyta</taxon>
        <taxon>Magnoliopsida</taxon>
        <taxon>eudicotyledons</taxon>
        <taxon>Gunneridae</taxon>
        <taxon>Pentapetalae</taxon>
        <taxon>rosids</taxon>
        <taxon>fabids</taxon>
        <taxon>Rosales</taxon>
        <taxon>Rosaceae</taxon>
        <taxon>Amygdaloideae</taxon>
        <taxon>Maleae</taxon>
        <taxon>Malus</taxon>
    </lineage>
</organism>
<dbReference type="EMBL" id="VIEB01003334">
    <property type="protein sequence ID" value="TQD69520.1"/>
    <property type="molecule type" value="Genomic_DNA"/>
</dbReference>
<dbReference type="PROSITE" id="PS51257">
    <property type="entry name" value="PROKAR_LIPOPROTEIN"/>
    <property type="match status" value="1"/>
</dbReference>
<reference evidence="2 3" key="1">
    <citation type="journal article" date="2019" name="G3 (Bethesda)">
        <title>Sequencing of a Wild Apple (Malus baccata) Genome Unravels the Differences Between Cultivated and Wild Apple Species Regarding Disease Resistance and Cold Tolerance.</title>
        <authorList>
            <person name="Chen X."/>
        </authorList>
    </citation>
    <scope>NUCLEOTIDE SEQUENCE [LARGE SCALE GENOMIC DNA]</scope>
    <source>
        <strain evidence="3">cv. Shandingzi</strain>
        <tissue evidence="2">Leaves</tissue>
    </source>
</reference>
<evidence type="ECO:0000313" key="3">
    <source>
        <dbReference type="Proteomes" id="UP000315295"/>
    </source>
</evidence>
<sequence length="81" mass="8285">MENMLSRSCLGKILSCHCKLGTPSPSGVSGGGCGYNRGQSSGDYGGENRVGTGGNYDGGRSGDMKEVRVAVKACHANEMLA</sequence>